<dbReference type="GO" id="GO:0046872">
    <property type="term" value="F:metal ion binding"/>
    <property type="evidence" value="ECO:0007669"/>
    <property type="project" value="UniProtKB-KW"/>
</dbReference>
<dbReference type="NCBIfam" id="TIGR00384">
    <property type="entry name" value="dhsB"/>
    <property type="match status" value="1"/>
</dbReference>
<feature type="domain" description="2Fe-2S ferredoxin-type" evidence="15">
    <location>
        <begin position="1"/>
        <end position="91"/>
    </location>
</feature>
<dbReference type="PANTHER" id="PTHR11921:SF29">
    <property type="entry name" value="SUCCINATE DEHYDROGENASE [UBIQUINONE] IRON-SULFUR SUBUNIT, MITOCHONDRIAL"/>
    <property type="match status" value="1"/>
</dbReference>
<comment type="caution">
    <text evidence="16">The sequence shown here is derived from an EMBL/GenBank/DDBJ whole genome shotgun (WGS) entry which is preliminary data.</text>
</comment>
<dbReference type="SUPFAM" id="SSF46548">
    <property type="entry name" value="alpha-helical ferredoxin"/>
    <property type="match status" value="1"/>
</dbReference>
<evidence type="ECO:0000256" key="11">
    <source>
        <dbReference type="ARBA" id="ARBA00023004"/>
    </source>
</evidence>
<keyword evidence="10" id="KW-0560">Oxidoreductase</keyword>
<comment type="cofactor">
    <cofactor evidence="1">
        <name>[3Fe-4S] cluster</name>
        <dbReference type="ChEBI" id="CHEBI:21137"/>
    </cofactor>
</comment>
<evidence type="ECO:0000256" key="5">
    <source>
        <dbReference type="ARBA" id="ARBA00012792"/>
    </source>
</evidence>
<evidence type="ECO:0000256" key="7">
    <source>
        <dbReference type="ARBA" id="ARBA00022532"/>
    </source>
</evidence>
<dbReference type="SUPFAM" id="SSF54292">
    <property type="entry name" value="2Fe-2S ferredoxin-like"/>
    <property type="match status" value="1"/>
</dbReference>
<dbReference type="EC" id="1.3.5.1" evidence="5"/>
<reference evidence="16" key="1">
    <citation type="journal article" date="2020" name="mSystems">
        <title>Genome- and Community-Level Interaction Insights into Carbon Utilization and Element Cycling Functions of Hydrothermarchaeota in Hydrothermal Sediment.</title>
        <authorList>
            <person name="Zhou Z."/>
            <person name="Liu Y."/>
            <person name="Xu W."/>
            <person name="Pan J."/>
            <person name="Luo Z.H."/>
            <person name="Li M."/>
        </authorList>
    </citation>
    <scope>NUCLEOTIDE SEQUENCE [LARGE SCALE GENOMIC DNA]</scope>
    <source>
        <strain evidence="16">SpSt-114</strain>
    </source>
</reference>
<dbReference type="InterPro" id="IPR009051">
    <property type="entry name" value="Helical_ferredxn"/>
</dbReference>
<name>A0A7C5WYW8_9AQUI</name>
<gene>
    <name evidence="16" type="ORF">ENN04_06725</name>
</gene>
<dbReference type="GO" id="GO:0008177">
    <property type="term" value="F:succinate dehydrogenase (quinone) activity"/>
    <property type="evidence" value="ECO:0007669"/>
    <property type="project" value="UniProtKB-EC"/>
</dbReference>
<dbReference type="PROSITE" id="PS51085">
    <property type="entry name" value="2FE2S_FER_2"/>
    <property type="match status" value="1"/>
</dbReference>
<dbReference type="PROSITE" id="PS00198">
    <property type="entry name" value="4FE4S_FER_1"/>
    <property type="match status" value="1"/>
</dbReference>
<keyword evidence="6" id="KW-0004">4Fe-4S</keyword>
<evidence type="ECO:0000256" key="4">
    <source>
        <dbReference type="ARBA" id="ARBA00009433"/>
    </source>
</evidence>
<dbReference type="Pfam" id="PF13085">
    <property type="entry name" value="Fer2_3"/>
    <property type="match status" value="1"/>
</dbReference>
<comment type="pathway">
    <text evidence="3">Carbohydrate metabolism; tricarboxylic acid cycle; fumarate from succinate (bacterial route): step 1/1.</text>
</comment>
<dbReference type="Pfam" id="PF13183">
    <property type="entry name" value="Fer4_8"/>
    <property type="match status" value="1"/>
</dbReference>
<evidence type="ECO:0000256" key="9">
    <source>
        <dbReference type="ARBA" id="ARBA00022723"/>
    </source>
</evidence>
<dbReference type="InterPro" id="IPR012675">
    <property type="entry name" value="Beta-grasp_dom_sf"/>
</dbReference>
<dbReference type="GO" id="GO:0051537">
    <property type="term" value="F:2 iron, 2 sulfur cluster binding"/>
    <property type="evidence" value="ECO:0007669"/>
    <property type="project" value="UniProtKB-KW"/>
</dbReference>
<dbReference type="Gene3D" id="3.10.20.30">
    <property type="match status" value="1"/>
</dbReference>
<keyword evidence="7" id="KW-0816">Tricarboxylic acid cycle</keyword>
<accession>A0A7C5WYW8</accession>
<dbReference type="InterPro" id="IPR036010">
    <property type="entry name" value="2Fe-2S_ferredoxin-like_sf"/>
</dbReference>
<keyword evidence="12" id="KW-0411">Iron-sulfur</keyword>
<dbReference type="AlphaFoldDB" id="A0A7C5WYW8"/>
<keyword evidence="8" id="KW-0001">2Fe-2S</keyword>
<dbReference type="GO" id="GO:0051538">
    <property type="term" value="F:3 iron, 4 sulfur cluster binding"/>
    <property type="evidence" value="ECO:0007669"/>
    <property type="project" value="UniProtKB-KW"/>
</dbReference>
<evidence type="ECO:0000256" key="10">
    <source>
        <dbReference type="ARBA" id="ARBA00023002"/>
    </source>
</evidence>
<evidence type="ECO:0000256" key="8">
    <source>
        <dbReference type="ARBA" id="ARBA00022714"/>
    </source>
</evidence>
<evidence type="ECO:0000313" key="16">
    <source>
        <dbReference type="EMBL" id="HHO74308.1"/>
    </source>
</evidence>
<keyword evidence="13" id="KW-0003">3Fe-4S</keyword>
<dbReference type="GO" id="GO:0051539">
    <property type="term" value="F:4 iron, 4 sulfur cluster binding"/>
    <property type="evidence" value="ECO:0007669"/>
    <property type="project" value="UniProtKB-KW"/>
</dbReference>
<dbReference type="Gene3D" id="1.10.1060.10">
    <property type="entry name" value="Alpha-helical ferredoxin"/>
    <property type="match status" value="1"/>
</dbReference>
<dbReference type="InterPro" id="IPR017896">
    <property type="entry name" value="4Fe4S_Fe-S-bd"/>
</dbReference>
<dbReference type="InterPro" id="IPR050573">
    <property type="entry name" value="SDH/FRD_Iron-Sulfur"/>
</dbReference>
<dbReference type="InterPro" id="IPR001041">
    <property type="entry name" value="2Fe-2S_ferredoxin-type"/>
</dbReference>
<comment type="cofactor">
    <cofactor evidence="2">
        <name>[4Fe-4S] cluster</name>
        <dbReference type="ChEBI" id="CHEBI:49883"/>
    </cofactor>
</comment>
<evidence type="ECO:0000256" key="1">
    <source>
        <dbReference type="ARBA" id="ARBA00001927"/>
    </source>
</evidence>
<dbReference type="InterPro" id="IPR004489">
    <property type="entry name" value="Succ_DH/fum_Rdtase_Fe-S"/>
</dbReference>
<evidence type="ECO:0000256" key="12">
    <source>
        <dbReference type="ARBA" id="ARBA00023014"/>
    </source>
</evidence>
<proteinExistence type="inferred from homology"/>
<dbReference type="InterPro" id="IPR006058">
    <property type="entry name" value="2Fe2S_fd_BS"/>
</dbReference>
<dbReference type="GO" id="GO:0022904">
    <property type="term" value="P:respiratory electron transport chain"/>
    <property type="evidence" value="ECO:0007669"/>
    <property type="project" value="TreeGrafter"/>
</dbReference>
<comment type="similarity">
    <text evidence="4">Belongs to the succinate dehydrogenase/fumarate reductase iron-sulfur protein family.</text>
</comment>
<dbReference type="InterPro" id="IPR025192">
    <property type="entry name" value="Succ_DH/fum_Rdtase_N"/>
</dbReference>
<keyword evidence="11" id="KW-0408">Iron</keyword>
<dbReference type="GO" id="GO:0009055">
    <property type="term" value="F:electron transfer activity"/>
    <property type="evidence" value="ECO:0007669"/>
    <property type="project" value="InterPro"/>
</dbReference>
<evidence type="ECO:0000256" key="6">
    <source>
        <dbReference type="ARBA" id="ARBA00022485"/>
    </source>
</evidence>
<protein>
    <recommendedName>
        <fullName evidence="5">succinate dehydrogenase</fullName>
        <ecNumber evidence="5">1.3.5.1</ecNumber>
    </recommendedName>
</protein>
<dbReference type="GO" id="GO:0006099">
    <property type="term" value="P:tricarboxylic acid cycle"/>
    <property type="evidence" value="ECO:0007669"/>
    <property type="project" value="UniProtKB-KW"/>
</dbReference>
<dbReference type="EMBL" id="DSAC01000083">
    <property type="protein sequence ID" value="HHO74308.1"/>
    <property type="molecule type" value="Genomic_DNA"/>
</dbReference>
<evidence type="ECO:0000259" key="15">
    <source>
        <dbReference type="PROSITE" id="PS51085"/>
    </source>
</evidence>
<comment type="cofactor">
    <cofactor evidence="14">
        <name>[2Fe-2S] cluster</name>
        <dbReference type="ChEBI" id="CHEBI:190135"/>
    </cofactor>
</comment>
<keyword evidence="9" id="KW-0479">Metal-binding</keyword>
<evidence type="ECO:0000256" key="13">
    <source>
        <dbReference type="ARBA" id="ARBA00023291"/>
    </source>
</evidence>
<evidence type="ECO:0000256" key="2">
    <source>
        <dbReference type="ARBA" id="ARBA00001966"/>
    </source>
</evidence>
<dbReference type="PANTHER" id="PTHR11921">
    <property type="entry name" value="SUCCINATE DEHYDROGENASE IRON-SULFUR PROTEIN"/>
    <property type="match status" value="1"/>
</dbReference>
<dbReference type="CDD" id="cd00207">
    <property type="entry name" value="fer2"/>
    <property type="match status" value="1"/>
</dbReference>
<evidence type="ECO:0000256" key="14">
    <source>
        <dbReference type="ARBA" id="ARBA00034078"/>
    </source>
</evidence>
<organism evidence="16">
    <name type="scientific">Thermocrinis ruber</name>
    <dbReference type="NCBI Taxonomy" id="75906"/>
    <lineage>
        <taxon>Bacteria</taxon>
        <taxon>Pseudomonadati</taxon>
        <taxon>Aquificota</taxon>
        <taxon>Aquificia</taxon>
        <taxon>Aquificales</taxon>
        <taxon>Aquificaceae</taxon>
        <taxon>Thermocrinis</taxon>
    </lineage>
</organism>
<dbReference type="InterPro" id="IPR017900">
    <property type="entry name" value="4Fe4S_Fe_S_CS"/>
</dbReference>
<evidence type="ECO:0000256" key="3">
    <source>
        <dbReference type="ARBA" id="ARBA00004894"/>
    </source>
</evidence>
<dbReference type="PROSITE" id="PS00197">
    <property type="entry name" value="2FE2S_FER_1"/>
    <property type="match status" value="1"/>
</dbReference>
<sequence length="225" mass="26212">MRLRLKIRREQDGRVWYQSFEVPYEEGMTFLSALQKIKEDQDETLSFRHFCRAGICGTCAIYINHFPKLACKEQVLPYVLSGQEVLIEPLKNFRVIRDLVVDHEVIPQKIKEFSLWVKDNQKEVRIDPQLSKSIENSADCILCLACQSYCPQILESAYAGPLFFAKFYRFLLDPRDSENKKRLIQALEGRLYHCLSCNKCNNVCPKEVEPATLIRRLMLVDVEAT</sequence>